<gene>
    <name evidence="1" type="ORF">UFOPK3772_01836</name>
</gene>
<proteinExistence type="predicted"/>
<accession>A0A6J7KI96</accession>
<dbReference type="AlphaFoldDB" id="A0A6J7KI96"/>
<reference evidence="1" key="1">
    <citation type="submission" date="2020-05" db="EMBL/GenBank/DDBJ databases">
        <authorList>
            <person name="Chiriac C."/>
            <person name="Salcher M."/>
            <person name="Ghai R."/>
            <person name="Kavagutti S V."/>
        </authorList>
    </citation>
    <scope>NUCLEOTIDE SEQUENCE</scope>
</reference>
<evidence type="ECO:0000313" key="1">
    <source>
        <dbReference type="EMBL" id="CAB4955596.1"/>
    </source>
</evidence>
<organism evidence="1">
    <name type="scientific">freshwater metagenome</name>
    <dbReference type="NCBI Taxonomy" id="449393"/>
    <lineage>
        <taxon>unclassified sequences</taxon>
        <taxon>metagenomes</taxon>
        <taxon>ecological metagenomes</taxon>
    </lineage>
</organism>
<dbReference type="Pfam" id="PF13196">
    <property type="entry name" value="DUF4012"/>
    <property type="match status" value="1"/>
</dbReference>
<protein>
    <submittedName>
        <fullName evidence="1">Unannotated protein</fullName>
    </submittedName>
</protein>
<name>A0A6J7KI96_9ZZZZ</name>
<sequence>MPPSRPNRLHTFRWLLAGLACLAVVGFGLALSLGLKDAAAAAQTLQDRVATTQALVRSGDVKGLSASLPAIQASGQELQRSTQRWQWQLVAFVPGLAPTTKAVEAIGDAALIMSDATLPLADAVSSSTGGTDLLRRVPELLPLLRQVTLGAQQASLALSPATNSGAGLGIAEKALEAKEALDSLATSTDAIQEHATSLQDFLGFNGTRRYLVMLQNPAEARGSGGLFSAFLILELKDAKPAILEANSRKVLDELRIPTKGILDKQDTALWGEAQSKWASFNVSADFPHVARLAQAGMAARGTPVDGVIAIDPGAVGAVLASTGPVEHNKVTIDATGAAAFFTKDIYALYPSFSDVEAKDELTLGLLYATMDSVLNRPLDLAALATSLPEAVAGGHVKIWSADIDESTWFDQLGVSGSLESADPGTLAIAFNNGVGGKIDAYVTAAAALTPGLCVDPAFDLAGYRLKTLDLQVTNNAPSGLPDYVDFRLDDGPKTPGSTRTLIHVYGPVGAVDMSATLDEEPIGLVSGTEAGRPVWATEMELARGETRSLAITFAELPRSRPNPAIRANGANPLSITDAVDQGILTCPQTDIGTSP</sequence>
<dbReference type="EMBL" id="CAFBNE010000058">
    <property type="protein sequence ID" value="CAB4955596.1"/>
    <property type="molecule type" value="Genomic_DNA"/>
</dbReference>
<dbReference type="InterPro" id="IPR025101">
    <property type="entry name" value="DUF4012"/>
</dbReference>